<organism evidence="2 3">
    <name type="scientific">Glomerella acutata</name>
    <name type="common">Colletotrichum acutatum</name>
    <dbReference type="NCBI Taxonomy" id="27357"/>
    <lineage>
        <taxon>Eukaryota</taxon>
        <taxon>Fungi</taxon>
        <taxon>Dikarya</taxon>
        <taxon>Ascomycota</taxon>
        <taxon>Pezizomycotina</taxon>
        <taxon>Sordariomycetes</taxon>
        <taxon>Hypocreomycetidae</taxon>
        <taxon>Glomerellales</taxon>
        <taxon>Glomerellaceae</taxon>
        <taxon>Colletotrichum</taxon>
        <taxon>Colletotrichum acutatum species complex</taxon>
    </lineage>
</organism>
<comment type="caution">
    <text evidence="2">The sequence shown here is derived from an EMBL/GenBank/DDBJ whole genome shotgun (WGS) entry which is preliminary data.</text>
</comment>
<dbReference type="RefSeq" id="XP_060358781.1">
    <property type="nucleotide sequence ID" value="XM_060501229.1"/>
</dbReference>
<evidence type="ECO:0000313" key="2">
    <source>
        <dbReference type="EMBL" id="KAK1710311.1"/>
    </source>
</evidence>
<evidence type="ECO:0000313" key="3">
    <source>
        <dbReference type="Proteomes" id="UP001244207"/>
    </source>
</evidence>
<dbReference type="AlphaFoldDB" id="A0AAD8XA70"/>
<reference evidence="2" key="1">
    <citation type="submission" date="2021-12" db="EMBL/GenBank/DDBJ databases">
        <title>Comparative genomics, transcriptomics and evolutionary studies reveal genomic signatures of adaptation to plant cell wall in hemibiotrophic fungi.</title>
        <authorList>
            <consortium name="DOE Joint Genome Institute"/>
            <person name="Baroncelli R."/>
            <person name="Diaz J.F."/>
            <person name="Benocci T."/>
            <person name="Peng M."/>
            <person name="Battaglia E."/>
            <person name="Haridas S."/>
            <person name="Andreopoulos W."/>
            <person name="Labutti K."/>
            <person name="Pangilinan J."/>
            <person name="Floch G.L."/>
            <person name="Makela M.R."/>
            <person name="Henrissat B."/>
            <person name="Grigoriev I.V."/>
            <person name="Crouch J.A."/>
            <person name="De Vries R.P."/>
            <person name="Sukno S.A."/>
            <person name="Thon M.R."/>
        </authorList>
    </citation>
    <scope>NUCLEOTIDE SEQUENCE</scope>
    <source>
        <strain evidence="2">CBS 112980</strain>
    </source>
</reference>
<proteinExistence type="predicted"/>
<keyword evidence="3" id="KW-1185">Reference proteome</keyword>
<dbReference type="Proteomes" id="UP001244207">
    <property type="component" value="Unassembled WGS sequence"/>
</dbReference>
<dbReference type="EMBL" id="JAHMHS010000173">
    <property type="protein sequence ID" value="KAK1710311.1"/>
    <property type="molecule type" value="Genomic_DNA"/>
</dbReference>
<dbReference type="GeneID" id="85385128"/>
<sequence length="72" mass="7586">MTRRLPCVRSIEVGRYLLASALSPSHSFNFLDAFFSKSTIPGSASPAAIQPRDASTSTSMPGPVSVGCRQGN</sequence>
<gene>
    <name evidence="2" type="ORF">BDZ83DRAFT_133207</name>
</gene>
<evidence type="ECO:0000256" key="1">
    <source>
        <dbReference type="SAM" id="MobiDB-lite"/>
    </source>
</evidence>
<feature type="region of interest" description="Disordered" evidence="1">
    <location>
        <begin position="43"/>
        <end position="72"/>
    </location>
</feature>
<protein>
    <submittedName>
        <fullName evidence="2">Uncharacterized protein</fullName>
    </submittedName>
</protein>
<accession>A0AAD8XA70</accession>
<name>A0AAD8XA70_GLOAC</name>